<dbReference type="AlphaFoldDB" id="A0A645AXN0"/>
<reference evidence="1" key="1">
    <citation type="submission" date="2019-08" db="EMBL/GenBank/DDBJ databases">
        <authorList>
            <person name="Kucharzyk K."/>
            <person name="Murdoch R.W."/>
            <person name="Higgins S."/>
            <person name="Loffler F."/>
        </authorList>
    </citation>
    <scope>NUCLEOTIDE SEQUENCE</scope>
</reference>
<gene>
    <name evidence="1" type="ORF">SDC9_104749</name>
</gene>
<protein>
    <submittedName>
        <fullName evidence="1">Uncharacterized protein</fullName>
    </submittedName>
</protein>
<evidence type="ECO:0000313" key="1">
    <source>
        <dbReference type="EMBL" id="MPM57920.1"/>
    </source>
</evidence>
<sequence>MPGTSNRAGANARITNAPSSGEAAGLFSAIIGANPYINAALTAPVKNMKNMLFLKMSIPVRY</sequence>
<accession>A0A645AXN0</accession>
<organism evidence="1">
    <name type="scientific">bioreactor metagenome</name>
    <dbReference type="NCBI Taxonomy" id="1076179"/>
    <lineage>
        <taxon>unclassified sequences</taxon>
        <taxon>metagenomes</taxon>
        <taxon>ecological metagenomes</taxon>
    </lineage>
</organism>
<comment type="caution">
    <text evidence="1">The sequence shown here is derived from an EMBL/GenBank/DDBJ whole genome shotgun (WGS) entry which is preliminary data.</text>
</comment>
<name>A0A645AXN0_9ZZZZ</name>
<proteinExistence type="predicted"/>
<dbReference type="EMBL" id="VSSQ01016510">
    <property type="protein sequence ID" value="MPM57920.1"/>
    <property type="molecule type" value="Genomic_DNA"/>
</dbReference>